<dbReference type="Proteomes" id="UP000324143">
    <property type="component" value="Unassembled WGS sequence"/>
</dbReference>
<keyword evidence="4" id="KW-0963">Cytoplasm</keyword>
<dbReference type="GO" id="GO:0051539">
    <property type="term" value="F:4 iron, 4 sulfur cluster binding"/>
    <property type="evidence" value="ECO:0007669"/>
    <property type="project" value="UniProtKB-KW"/>
</dbReference>
<dbReference type="SFLD" id="SFLDS00029">
    <property type="entry name" value="Radical_SAM"/>
    <property type="match status" value="1"/>
</dbReference>
<evidence type="ECO:0000256" key="12">
    <source>
        <dbReference type="ARBA" id="ARBA00023014"/>
    </source>
</evidence>
<evidence type="ECO:0000256" key="6">
    <source>
        <dbReference type="ARBA" id="ARBA00022603"/>
    </source>
</evidence>
<evidence type="ECO:0000256" key="8">
    <source>
        <dbReference type="ARBA" id="ARBA00022691"/>
    </source>
</evidence>
<keyword evidence="12" id="KW-0411">Iron-sulfur</keyword>
<keyword evidence="5" id="KW-0698">rRNA processing</keyword>
<evidence type="ECO:0000256" key="9">
    <source>
        <dbReference type="ARBA" id="ARBA00022694"/>
    </source>
</evidence>
<dbReference type="Gene3D" id="3.20.20.70">
    <property type="entry name" value="Aldolase class I"/>
    <property type="match status" value="1"/>
</dbReference>
<dbReference type="PANTHER" id="PTHR30544:SF5">
    <property type="entry name" value="RADICAL SAM CORE DOMAIN-CONTAINING PROTEIN"/>
    <property type="match status" value="1"/>
</dbReference>
<dbReference type="InterPro" id="IPR048641">
    <property type="entry name" value="RlmN_N"/>
</dbReference>
<dbReference type="PANTHER" id="PTHR30544">
    <property type="entry name" value="23S RRNA METHYLTRANSFERASE"/>
    <property type="match status" value="1"/>
</dbReference>
<keyword evidence="7 14" id="KW-0808">Transferase</keyword>
<dbReference type="Pfam" id="PF04055">
    <property type="entry name" value="Radical_SAM"/>
    <property type="match status" value="1"/>
</dbReference>
<dbReference type="Pfam" id="PF21016">
    <property type="entry name" value="RlmN_N"/>
    <property type="match status" value="1"/>
</dbReference>
<dbReference type="GO" id="GO:0008173">
    <property type="term" value="F:RNA methyltransferase activity"/>
    <property type="evidence" value="ECO:0007669"/>
    <property type="project" value="InterPro"/>
</dbReference>
<dbReference type="InterPro" id="IPR058240">
    <property type="entry name" value="rSAM_sf"/>
</dbReference>
<gene>
    <name evidence="14" type="primary">rlmN</name>
    <name evidence="14" type="ORF">FXF47_03145</name>
</gene>
<keyword evidence="15" id="KW-1185">Reference proteome</keyword>
<evidence type="ECO:0000256" key="3">
    <source>
        <dbReference type="ARBA" id="ARBA00022485"/>
    </source>
</evidence>
<evidence type="ECO:0000256" key="11">
    <source>
        <dbReference type="ARBA" id="ARBA00023004"/>
    </source>
</evidence>
<keyword evidence="6 14" id="KW-0489">Methyltransferase</keyword>
<protein>
    <submittedName>
        <fullName evidence="14">23S rRNA (Adenine(2503)-C(2))-methyltransferase RlmN</fullName>
        <ecNumber evidence="14">2.1.1.192</ecNumber>
    </submittedName>
</protein>
<dbReference type="GO" id="GO:0046872">
    <property type="term" value="F:metal ion binding"/>
    <property type="evidence" value="ECO:0007669"/>
    <property type="project" value="UniProtKB-KW"/>
</dbReference>
<evidence type="ECO:0000256" key="2">
    <source>
        <dbReference type="ARBA" id="ARBA00004496"/>
    </source>
</evidence>
<organism evidence="14 15">
    <name type="scientific">Candidatus Mcinerneyibacterium aminivorans</name>
    <dbReference type="NCBI Taxonomy" id="2703815"/>
    <lineage>
        <taxon>Bacteria</taxon>
        <taxon>Candidatus Macinerneyibacteriota</taxon>
        <taxon>Candidatus Mcinerneyibacteria</taxon>
        <taxon>Candidatus Mcinerneyibacteriales</taxon>
        <taxon>Candidatus Mcinerneyibacteriaceae</taxon>
        <taxon>Candidatus Mcinerneyibacterium</taxon>
    </lineage>
</organism>
<dbReference type="InterPro" id="IPR027492">
    <property type="entry name" value="RNA_MTrfase_RlmN"/>
</dbReference>
<evidence type="ECO:0000256" key="5">
    <source>
        <dbReference type="ARBA" id="ARBA00022552"/>
    </source>
</evidence>
<evidence type="ECO:0000313" key="14">
    <source>
        <dbReference type="EMBL" id="TYB31606.1"/>
    </source>
</evidence>
<keyword evidence="3" id="KW-0004">4Fe-4S</keyword>
<evidence type="ECO:0000313" key="15">
    <source>
        <dbReference type="Proteomes" id="UP000324143"/>
    </source>
</evidence>
<dbReference type="Gene3D" id="1.10.150.530">
    <property type="match status" value="1"/>
</dbReference>
<dbReference type="InterPro" id="IPR007197">
    <property type="entry name" value="rSAM"/>
</dbReference>
<dbReference type="EC" id="2.1.1.192" evidence="14"/>
<evidence type="ECO:0000256" key="7">
    <source>
        <dbReference type="ARBA" id="ARBA00022679"/>
    </source>
</evidence>
<evidence type="ECO:0000259" key="13">
    <source>
        <dbReference type="PROSITE" id="PS51918"/>
    </source>
</evidence>
<dbReference type="FunFam" id="3.20.20.70:FF:000014">
    <property type="entry name" value="Probable dual-specificity RNA methyltransferase RlmN"/>
    <property type="match status" value="1"/>
</dbReference>
<name>A0A5D0MF03_9BACT</name>
<dbReference type="PROSITE" id="PS51918">
    <property type="entry name" value="RADICAL_SAM"/>
    <property type="match status" value="1"/>
</dbReference>
<dbReference type="InterPro" id="IPR040072">
    <property type="entry name" value="Methyltransferase_A"/>
</dbReference>
<reference evidence="14" key="1">
    <citation type="submission" date="2019-08" db="EMBL/GenBank/DDBJ databases">
        <title>Genomic characterization of a novel candidate phylum (ARYD3) from a high temperature, high salinity tertiary oil reservoir in north central Oklahoma, USA.</title>
        <authorList>
            <person name="Youssef N.H."/>
            <person name="Yadav A."/>
            <person name="Elshahed M.S."/>
        </authorList>
    </citation>
    <scope>NUCLEOTIDE SEQUENCE [LARGE SCALE GENOMIC DNA]</scope>
    <source>
        <strain evidence="14">ARYD3</strain>
    </source>
</reference>
<proteinExistence type="predicted"/>
<dbReference type="CDD" id="cd01335">
    <property type="entry name" value="Radical_SAM"/>
    <property type="match status" value="1"/>
</dbReference>
<evidence type="ECO:0000256" key="1">
    <source>
        <dbReference type="ARBA" id="ARBA00001966"/>
    </source>
</evidence>
<dbReference type="InterPro" id="IPR004383">
    <property type="entry name" value="rRNA_lsu_MTrfase_RlmN/Cfr"/>
</dbReference>
<dbReference type="GO" id="GO:0005737">
    <property type="term" value="C:cytoplasm"/>
    <property type="evidence" value="ECO:0007669"/>
    <property type="project" value="UniProtKB-SubCell"/>
</dbReference>
<dbReference type="SFLD" id="SFLDF00275">
    <property type="entry name" value="adenosine_C2_methyltransferase"/>
    <property type="match status" value="1"/>
</dbReference>
<dbReference type="EMBL" id="VSIX01000032">
    <property type="protein sequence ID" value="TYB31606.1"/>
    <property type="molecule type" value="Genomic_DNA"/>
</dbReference>
<keyword evidence="10" id="KW-0479">Metal-binding</keyword>
<keyword evidence="8" id="KW-0949">S-adenosyl-L-methionine</keyword>
<comment type="cofactor">
    <cofactor evidence="1">
        <name>[4Fe-4S] cluster</name>
        <dbReference type="ChEBI" id="CHEBI:49883"/>
    </cofactor>
</comment>
<dbReference type="SUPFAM" id="SSF102114">
    <property type="entry name" value="Radical SAM enzymes"/>
    <property type="match status" value="1"/>
</dbReference>
<sequence>MNVKNIFDLDKSDLKNYFKKDFRYDQIFSWVLDRNVYDFKKMTNLPKSLRKELDKSLGIINLQKEKVEVSKDSNTEKYLFKTEDGSYIESVYMRYENRNTACISTQIGCKRKCKFCATGAVGYKRNLKPSEILSQILFLPDVTNIVFMGMGEPLDNYDNLVRALNFINDEIYMNMGARRITISTIGIPSKVKQLAKLKKQFGLSWSLHTTMNDLRKKLMPSTRNYGIDDLLNSFKYYKDETNADITIEFILIKNINMNRKEATNLYKISKKLNAKINFIPYNEHRYANYKKPNKTEINNFVKFFQDKGVFYSIRDSKGQNISAACGQLSGKTKEA</sequence>
<accession>A0A5D0MF03</accession>
<keyword evidence="11" id="KW-0408">Iron</keyword>
<comment type="subcellular location">
    <subcellularLocation>
        <location evidence="2">Cytoplasm</location>
    </subcellularLocation>
</comment>
<dbReference type="SFLD" id="SFLDG01062">
    <property type="entry name" value="methyltransferase_(Class_A)"/>
    <property type="match status" value="1"/>
</dbReference>
<keyword evidence="9" id="KW-0819">tRNA processing</keyword>
<dbReference type="AlphaFoldDB" id="A0A5D0MF03"/>
<dbReference type="GO" id="GO:0070475">
    <property type="term" value="P:rRNA base methylation"/>
    <property type="evidence" value="ECO:0007669"/>
    <property type="project" value="InterPro"/>
</dbReference>
<dbReference type="GO" id="GO:0030488">
    <property type="term" value="P:tRNA methylation"/>
    <property type="evidence" value="ECO:0007669"/>
    <property type="project" value="InterPro"/>
</dbReference>
<dbReference type="PIRSF" id="PIRSF006004">
    <property type="entry name" value="CHP00048"/>
    <property type="match status" value="1"/>
</dbReference>
<dbReference type="NCBIfam" id="TIGR00048">
    <property type="entry name" value="rRNA_mod_RlmN"/>
    <property type="match status" value="1"/>
</dbReference>
<comment type="caution">
    <text evidence="14">The sequence shown here is derived from an EMBL/GenBank/DDBJ whole genome shotgun (WGS) entry which is preliminary data.</text>
</comment>
<evidence type="ECO:0000256" key="4">
    <source>
        <dbReference type="ARBA" id="ARBA00022490"/>
    </source>
</evidence>
<dbReference type="InterPro" id="IPR013785">
    <property type="entry name" value="Aldolase_TIM"/>
</dbReference>
<evidence type="ECO:0000256" key="10">
    <source>
        <dbReference type="ARBA" id="ARBA00022723"/>
    </source>
</evidence>
<feature type="domain" description="Radical SAM core" evidence="13">
    <location>
        <begin position="95"/>
        <end position="320"/>
    </location>
</feature>